<gene>
    <name evidence="1" type="ORF">LLJM1_04650</name>
    <name evidence="3" type="ORF">VN93_0342</name>
    <name evidence="2" type="ORF">VN93_0595</name>
</gene>
<dbReference type="RefSeq" id="WP_021212881.1">
    <property type="nucleotide sequence ID" value="NZ_CP016745.2"/>
</dbReference>
<organism evidence="1 5">
    <name type="scientific">Lactococcus lactis subsp. cremoris</name>
    <name type="common">Streptococcus cremoris</name>
    <dbReference type="NCBI Taxonomy" id="1359"/>
    <lineage>
        <taxon>Bacteria</taxon>
        <taxon>Bacillati</taxon>
        <taxon>Bacillota</taxon>
        <taxon>Bacilli</taxon>
        <taxon>Lactobacillales</taxon>
        <taxon>Streptococcaceae</taxon>
        <taxon>Lactococcus</taxon>
    </lineage>
</organism>
<dbReference type="Proteomes" id="UP000191806">
    <property type="component" value="Plasmid pJM1A"/>
</dbReference>
<geneLocation type="plasmid" evidence="5">
    <name>pmpjm1</name>
</geneLocation>
<reference evidence="1" key="3">
    <citation type="submission" date="2023-03" db="EMBL/GenBank/DDBJ databases">
        <authorList>
            <person name="McDonnell B."/>
        </authorList>
    </citation>
    <scope>NUCLEOTIDE SEQUENCE</scope>
    <source>
        <strain evidence="1">JM1</strain>
        <plasmid evidence="1">pJM1A</plasmid>
    </source>
</reference>
<accession>A0A161U2I5</accession>
<name>A0A161U2I5_LACLC</name>
<geneLocation type="plasmid" evidence="1">
    <name>pJM1A</name>
</geneLocation>
<reference evidence="2 4" key="1">
    <citation type="submission" date="2015-04" db="EMBL/GenBank/DDBJ databases">
        <title>Evaluation of non-dairy Lactococcus lactis with potential dairy applications reveals extensive phenotype-genotype disparity.</title>
        <authorList>
            <person name="Cavanagh D."/>
            <person name="Casey A."/>
            <person name="Altermann E."/>
            <person name="Cotter P."/>
            <person name="Fitzgerald G.F."/>
            <person name="McAuliffe O."/>
        </authorList>
    </citation>
    <scope>NUCLEOTIDE SEQUENCE [LARGE SCALE GENOMIC DNA]</scope>
    <source>
        <strain evidence="2 4">DPC6856</strain>
    </source>
</reference>
<dbReference type="EMBL" id="LAVW01000038">
    <property type="protein sequence ID" value="KKW74697.1"/>
    <property type="molecule type" value="Genomic_DNA"/>
</dbReference>
<proteinExistence type="predicted"/>
<keyword evidence="1" id="KW-0614">Plasmid</keyword>
<dbReference type="EMBL" id="CP016746">
    <property type="protein sequence ID" value="ARE27271.1"/>
    <property type="molecule type" value="Genomic_DNA"/>
</dbReference>
<sequence length="56" mass="6823">MAREKSDIEYQVVTVRFPKEIYQEYKKILKSEGKIPTYDLRNYIFSVVDEYEKGQR</sequence>
<evidence type="ECO:0000313" key="2">
    <source>
        <dbReference type="EMBL" id="KKW74453.1"/>
    </source>
</evidence>
<evidence type="ECO:0000313" key="3">
    <source>
        <dbReference type="EMBL" id="KKW74697.1"/>
    </source>
</evidence>
<protein>
    <submittedName>
        <fullName evidence="1">Transcriptional regulator</fullName>
    </submittedName>
</protein>
<evidence type="ECO:0000313" key="5">
    <source>
        <dbReference type="Proteomes" id="UP000191806"/>
    </source>
</evidence>
<dbReference type="AlphaFoldDB" id="A0A161U2I5"/>
<evidence type="ECO:0000313" key="1">
    <source>
        <dbReference type="EMBL" id="ARE27271.1"/>
    </source>
</evidence>
<keyword evidence="4" id="KW-1185">Reference proteome</keyword>
<reference evidence="1 5" key="2">
    <citation type="journal article" date="2017" name="BMC Genomics">
        <title>Comparative and functional genomics of the Lactococcus lactis taxon; insights into evolution and niche adaptation.</title>
        <authorList>
            <person name="Kelleher P."/>
            <person name="Bottacini F."/>
            <person name="Mahony J."/>
            <person name="Kilcawley K.N."/>
            <person name="van Sinderen D."/>
        </authorList>
    </citation>
    <scope>NUCLEOTIDE SEQUENCE [LARGE SCALE GENOMIC DNA]</scope>
    <source>
        <strain evidence="1 5">JM1</strain>
        <plasmid evidence="5">pmpjm1</plasmid>
    </source>
</reference>
<dbReference type="EMBL" id="LAVW01000073">
    <property type="protein sequence ID" value="KKW74453.1"/>
    <property type="molecule type" value="Genomic_DNA"/>
</dbReference>
<evidence type="ECO:0000313" key="4">
    <source>
        <dbReference type="Proteomes" id="UP000034513"/>
    </source>
</evidence>
<dbReference type="Proteomes" id="UP000034513">
    <property type="component" value="Unassembled WGS sequence"/>
</dbReference>